<dbReference type="Proteomes" id="UP001248819">
    <property type="component" value="Unassembled WGS sequence"/>
</dbReference>
<evidence type="ECO:0000313" key="3">
    <source>
        <dbReference type="Proteomes" id="UP001248819"/>
    </source>
</evidence>
<accession>A0ABU3CX84</accession>
<comment type="caution">
    <text evidence="2">The sequence shown here is derived from an EMBL/GenBank/DDBJ whole genome shotgun (WGS) entry which is preliminary data.</text>
</comment>
<dbReference type="RefSeq" id="WP_311485004.1">
    <property type="nucleotide sequence ID" value="NZ_JAVRHP010000064.1"/>
</dbReference>
<feature type="chain" id="PRO_5046943951" evidence="1">
    <location>
        <begin position="24"/>
        <end position="106"/>
    </location>
</feature>
<sequence length="106" mass="12341">MSKIFGPSVAFLFLLLFTTVASAQKKDQEYYQLKIYHFQNEAQAERTDDYLKNAYLPALKEMGIQNIGVFKPRQDEENDSIKKTYVLIPFESLEKWATLDGKTRPK</sequence>
<dbReference type="EMBL" id="JAVRHP010000064">
    <property type="protein sequence ID" value="MDT0650848.1"/>
    <property type="molecule type" value="Genomic_DNA"/>
</dbReference>
<dbReference type="Gene3D" id="3.30.70.100">
    <property type="match status" value="1"/>
</dbReference>
<proteinExistence type="predicted"/>
<feature type="signal peptide" evidence="1">
    <location>
        <begin position="1"/>
        <end position="23"/>
    </location>
</feature>
<organism evidence="2 3">
    <name type="scientific">Autumnicola edwardsiae</name>
    <dbReference type="NCBI Taxonomy" id="3075594"/>
    <lineage>
        <taxon>Bacteria</taxon>
        <taxon>Pseudomonadati</taxon>
        <taxon>Bacteroidota</taxon>
        <taxon>Flavobacteriia</taxon>
        <taxon>Flavobacteriales</taxon>
        <taxon>Flavobacteriaceae</taxon>
        <taxon>Autumnicola</taxon>
    </lineage>
</organism>
<evidence type="ECO:0000256" key="1">
    <source>
        <dbReference type="SAM" id="SignalP"/>
    </source>
</evidence>
<protein>
    <submittedName>
        <fullName evidence="2">Uncharacterized protein</fullName>
    </submittedName>
</protein>
<reference evidence="2 3" key="1">
    <citation type="submission" date="2023-09" db="EMBL/GenBank/DDBJ databases">
        <authorList>
            <person name="Rey-Velasco X."/>
        </authorList>
    </citation>
    <scope>NUCLEOTIDE SEQUENCE [LARGE SCALE GENOMIC DNA]</scope>
    <source>
        <strain evidence="2 3">F297</strain>
    </source>
</reference>
<gene>
    <name evidence="2" type="ORF">RM529_11855</name>
</gene>
<keyword evidence="1" id="KW-0732">Signal</keyword>
<name>A0ABU3CX84_9FLAO</name>
<evidence type="ECO:0000313" key="2">
    <source>
        <dbReference type="EMBL" id="MDT0650848.1"/>
    </source>
</evidence>
<keyword evidence="3" id="KW-1185">Reference proteome</keyword>